<dbReference type="Proteomes" id="UP000504610">
    <property type="component" value="Chromosome 2"/>
</dbReference>
<dbReference type="AlphaFoldDB" id="A0A6J0MA58"/>
<gene>
    <name evidence="2" type="primary">LOC108840958</name>
</gene>
<sequence length="127" mass="14450">MLHSDPLLRGSKPIEKTLIGLEMLLIDEQETVIQGFIPSGGVKKYLPDMKQESVYSLGSKNKSVYRVADHSVTVSFSWSSIISVLKYSTIPFREDNFWFHSYQEFKANCDLQSDLYDVVGHMKLVNG</sequence>
<dbReference type="GeneID" id="108840958"/>
<dbReference type="RefSeq" id="XP_018469257.1">
    <property type="nucleotide sequence ID" value="XM_018613755.2"/>
</dbReference>
<reference evidence="1" key="1">
    <citation type="journal article" date="2019" name="Database">
        <title>The radish genome database (RadishGD): an integrated information resource for radish genomics.</title>
        <authorList>
            <person name="Yu H.J."/>
            <person name="Baek S."/>
            <person name="Lee Y.J."/>
            <person name="Cho A."/>
            <person name="Mun J.H."/>
        </authorList>
    </citation>
    <scope>NUCLEOTIDE SEQUENCE [LARGE SCALE GENOMIC DNA]</scope>
    <source>
        <strain evidence="1">cv. WK10039</strain>
    </source>
</reference>
<evidence type="ECO:0000313" key="2">
    <source>
        <dbReference type="RefSeq" id="XP_018469257.1"/>
    </source>
</evidence>
<dbReference type="KEGG" id="rsz:108840958"/>
<name>A0A6J0MA58_RAPSA</name>
<keyword evidence="1" id="KW-1185">Reference proteome</keyword>
<evidence type="ECO:0000313" key="1">
    <source>
        <dbReference type="Proteomes" id="UP000504610"/>
    </source>
</evidence>
<proteinExistence type="predicted"/>
<reference evidence="2" key="2">
    <citation type="submission" date="2025-08" db="UniProtKB">
        <authorList>
            <consortium name="RefSeq"/>
        </authorList>
    </citation>
    <scope>IDENTIFICATION</scope>
    <source>
        <tissue evidence="2">Leaf</tissue>
    </source>
</reference>
<protein>
    <submittedName>
        <fullName evidence="2">Uncharacterized protein LOC108840958</fullName>
    </submittedName>
</protein>
<accession>A0A6J0MA58</accession>
<dbReference type="OrthoDB" id="1931061at2759"/>
<organism evidence="1 2">
    <name type="scientific">Raphanus sativus</name>
    <name type="common">Radish</name>
    <name type="synonym">Raphanus raphanistrum var. sativus</name>
    <dbReference type="NCBI Taxonomy" id="3726"/>
    <lineage>
        <taxon>Eukaryota</taxon>
        <taxon>Viridiplantae</taxon>
        <taxon>Streptophyta</taxon>
        <taxon>Embryophyta</taxon>
        <taxon>Tracheophyta</taxon>
        <taxon>Spermatophyta</taxon>
        <taxon>Magnoliopsida</taxon>
        <taxon>eudicotyledons</taxon>
        <taxon>Gunneridae</taxon>
        <taxon>Pentapetalae</taxon>
        <taxon>rosids</taxon>
        <taxon>malvids</taxon>
        <taxon>Brassicales</taxon>
        <taxon>Brassicaceae</taxon>
        <taxon>Brassiceae</taxon>
        <taxon>Raphanus</taxon>
    </lineage>
</organism>